<name>A0A1X7KA08_9BACT</name>
<protein>
    <submittedName>
        <fullName evidence="1">Uncharacterized protein</fullName>
    </submittedName>
</protein>
<evidence type="ECO:0000313" key="2">
    <source>
        <dbReference type="Proteomes" id="UP000193355"/>
    </source>
</evidence>
<evidence type="ECO:0000313" key="1">
    <source>
        <dbReference type="EMBL" id="SMG37986.1"/>
    </source>
</evidence>
<organism evidence="1 2">
    <name type="scientific">Dethiosulfovibrio salsuginis</name>
    <dbReference type="NCBI Taxonomy" id="561720"/>
    <lineage>
        <taxon>Bacteria</taxon>
        <taxon>Thermotogati</taxon>
        <taxon>Synergistota</taxon>
        <taxon>Synergistia</taxon>
        <taxon>Synergistales</taxon>
        <taxon>Dethiosulfovibrionaceae</taxon>
        <taxon>Dethiosulfovibrio</taxon>
    </lineage>
</organism>
<reference evidence="2" key="1">
    <citation type="submission" date="2017-04" db="EMBL/GenBank/DDBJ databases">
        <authorList>
            <person name="Varghese N."/>
            <person name="Submissions S."/>
        </authorList>
    </citation>
    <scope>NUCLEOTIDE SEQUENCE [LARGE SCALE GENOMIC DNA]</scope>
    <source>
        <strain evidence="2">USBA 82</strain>
    </source>
</reference>
<accession>A0A1X7KA08</accession>
<dbReference type="EMBL" id="FXBB01000024">
    <property type="protein sequence ID" value="SMG37986.1"/>
    <property type="molecule type" value="Genomic_DNA"/>
</dbReference>
<dbReference type="AlphaFoldDB" id="A0A1X7KA08"/>
<dbReference type="Proteomes" id="UP000193355">
    <property type="component" value="Unassembled WGS sequence"/>
</dbReference>
<sequence>MPLFRTLHDIERRYLDMEAQTMVYRYLACIDVPREVVEKAIDEAVSFGRSQRRPVDAEIFSALVDTFFLDKYYGPELALRHNDRAPTWIC</sequence>
<gene>
    <name evidence="1" type="ORF">SAMN06275492_12421</name>
</gene>
<dbReference type="STRING" id="561720.SAMN06275492_12421"/>
<keyword evidence="2" id="KW-1185">Reference proteome</keyword>
<proteinExistence type="predicted"/>